<organism evidence="4 5">
    <name type="scientific">Xylaria hypoxylon</name>
    <dbReference type="NCBI Taxonomy" id="37992"/>
    <lineage>
        <taxon>Eukaryota</taxon>
        <taxon>Fungi</taxon>
        <taxon>Dikarya</taxon>
        <taxon>Ascomycota</taxon>
        <taxon>Pezizomycotina</taxon>
        <taxon>Sordariomycetes</taxon>
        <taxon>Xylariomycetidae</taxon>
        <taxon>Xylariales</taxon>
        <taxon>Xylariaceae</taxon>
        <taxon>Xylaria</taxon>
    </lineage>
</organism>
<gene>
    <name evidence="4" type="ORF">E0Z10_g4509</name>
</gene>
<dbReference type="OrthoDB" id="8062037at2759"/>
<evidence type="ECO:0000259" key="3">
    <source>
        <dbReference type="PROSITE" id="PS50089"/>
    </source>
</evidence>
<dbReference type="GO" id="GO:0008270">
    <property type="term" value="F:zinc ion binding"/>
    <property type="evidence" value="ECO:0007669"/>
    <property type="project" value="UniProtKB-KW"/>
</dbReference>
<dbReference type="InterPro" id="IPR001841">
    <property type="entry name" value="Znf_RING"/>
</dbReference>
<dbReference type="EMBL" id="SKBN01000072">
    <property type="protein sequence ID" value="TGJ84255.1"/>
    <property type="molecule type" value="Genomic_DNA"/>
</dbReference>
<reference evidence="4 5" key="1">
    <citation type="submission" date="2019-03" db="EMBL/GenBank/DDBJ databases">
        <title>Draft genome sequence of Xylaria hypoxylon DSM 108379, a ubiquitous saprotrophic-parasitic fungi on hardwood.</title>
        <authorList>
            <person name="Buettner E."/>
            <person name="Leonhardt S."/>
            <person name="Gebauer A.M."/>
            <person name="Liers C."/>
            <person name="Hofrichter M."/>
            <person name="Kellner H."/>
        </authorList>
    </citation>
    <scope>NUCLEOTIDE SEQUENCE [LARGE SCALE GENOMIC DNA]</scope>
    <source>
        <strain evidence="4 5">DSM 108379</strain>
    </source>
</reference>
<dbReference type="Gene3D" id="3.30.40.10">
    <property type="entry name" value="Zinc/RING finger domain, C3HC4 (zinc finger)"/>
    <property type="match status" value="1"/>
</dbReference>
<dbReference type="AlphaFoldDB" id="A0A4Z0YYN5"/>
<protein>
    <recommendedName>
        <fullName evidence="3">RING-type domain-containing protein</fullName>
    </recommendedName>
</protein>
<feature type="region of interest" description="Disordered" evidence="2">
    <location>
        <begin position="158"/>
        <end position="186"/>
    </location>
</feature>
<dbReference type="InterPro" id="IPR013083">
    <property type="entry name" value="Znf_RING/FYVE/PHD"/>
</dbReference>
<keyword evidence="5" id="KW-1185">Reference proteome</keyword>
<name>A0A4Z0YYN5_9PEZI</name>
<comment type="caution">
    <text evidence="4">The sequence shown here is derived from an EMBL/GenBank/DDBJ whole genome shotgun (WGS) entry which is preliminary data.</text>
</comment>
<feature type="compositionally biased region" description="Polar residues" evidence="2">
    <location>
        <begin position="172"/>
        <end position="181"/>
    </location>
</feature>
<keyword evidence="1" id="KW-0479">Metal-binding</keyword>
<dbReference type="Proteomes" id="UP000297716">
    <property type="component" value="Unassembled WGS sequence"/>
</dbReference>
<dbReference type="SUPFAM" id="SSF57850">
    <property type="entry name" value="RING/U-box"/>
    <property type="match status" value="1"/>
</dbReference>
<keyword evidence="1" id="KW-0863">Zinc-finger</keyword>
<evidence type="ECO:0000256" key="1">
    <source>
        <dbReference type="PROSITE-ProRule" id="PRU00175"/>
    </source>
</evidence>
<evidence type="ECO:0000313" key="5">
    <source>
        <dbReference type="Proteomes" id="UP000297716"/>
    </source>
</evidence>
<keyword evidence="1" id="KW-0862">Zinc</keyword>
<proteinExistence type="predicted"/>
<dbReference type="PROSITE" id="PS50089">
    <property type="entry name" value="ZF_RING_2"/>
    <property type="match status" value="1"/>
</dbReference>
<accession>A0A4Z0YYN5</accession>
<evidence type="ECO:0000256" key="2">
    <source>
        <dbReference type="SAM" id="MobiDB-lite"/>
    </source>
</evidence>
<sequence length="227" mass="25533">MPPKRNQTDSNAAEICVETNNFRQVVEHFDENGNIINQMATRLAIECQICMCKNLPLVNPHFAELPGDTHELYVVLPRCGHAFGFLCMEQWARTQYGRSSRSSRPSCPTCRTPLHCDRGHSSELEAYGRASGDIKMQDKDIMDIRAMLLNNTCGRCREQRENAEQPEGPSASLVSSSQPTRGSLVASWEDEVIEVAFVGGGAQDDNEPPQIEEERLEDHTEEARRNR</sequence>
<dbReference type="SMART" id="SM00184">
    <property type="entry name" value="RING"/>
    <property type="match status" value="1"/>
</dbReference>
<evidence type="ECO:0000313" key="4">
    <source>
        <dbReference type="EMBL" id="TGJ84255.1"/>
    </source>
</evidence>
<feature type="region of interest" description="Disordered" evidence="2">
    <location>
        <begin position="198"/>
        <end position="227"/>
    </location>
</feature>
<feature type="compositionally biased region" description="Basic and acidic residues" evidence="2">
    <location>
        <begin position="212"/>
        <end position="227"/>
    </location>
</feature>
<feature type="domain" description="RING-type" evidence="3">
    <location>
        <begin position="47"/>
        <end position="111"/>
    </location>
</feature>